<dbReference type="PANTHER" id="PTHR35191:SF1">
    <property type="entry name" value="PROPHAGE SIDE TAIL FIBER PROTEIN HOMOLOG STFQ-RELATED"/>
    <property type="match status" value="1"/>
</dbReference>
<dbReference type="Proteomes" id="UP000239888">
    <property type="component" value="Chromosome"/>
</dbReference>
<organism evidence="3 4">
    <name type="scientific">Pseudomonas orientalis</name>
    <dbReference type="NCBI Taxonomy" id="76758"/>
    <lineage>
        <taxon>Bacteria</taxon>
        <taxon>Pseudomonadati</taxon>
        <taxon>Pseudomonadota</taxon>
        <taxon>Gammaproteobacteria</taxon>
        <taxon>Pseudomonadales</taxon>
        <taxon>Pseudomonadaceae</taxon>
        <taxon>Pseudomonas</taxon>
    </lineage>
</organism>
<feature type="domain" description="Phage tail fibre protein N-terminal" evidence="2">
    <location>
        <begin position="6"/>
        <end position="153"/>
    </location>
</feature>
<evidence type="ECO:0000313" key="3">
    <source>
        <dbReference type="EMBL" id="AUZ46884.1"/>
    </source>
</evidence>
<evidence type="ECO:0000313" key="4">
    <source>
        <dbReference type="Proteomes" id="UP000239888"/>
    </source>
</evidence>
<name>A0A2L0RYQ0_9PSED</name>
<dbReference type="KEGG" id="poi:BOP93_15180"/>
<evidence type="ECO:0000259" key="2">
    <source>
        <dbReference type="Pfam" id="PF12571"/>
    </source>
</evidence>
<reference evidence="3 4" key="1">
    <citation type="journal article" date="2018" name="Front. Microbiol.">
        <title>Pseudomonas orientalis F9: A Potent Antagonist against Phytopathogens with Phytotoxic Effect in the Apple Flower.</title>
        <authorList>
            <person name="Zengerer V."/>
            <person name="Schmid M."/>
            <person name="Bieri M."/>
            <person name="Muller D.C."/>
            <person name="Remus-Emsermann M.N.P."/>
            <person name="Ahrens C.H."/>
            <person name="Pelludat C."/>
        </authorList>
    </citation>
    <scope>NUCLEOTIDE SEQUENCE [LARGE SCALE GENOMIC DNA]</scope>
    <source>
        <strain evidence="3 4">F9</strain>
    </source>
</reference>
<gene>
    <name evidence="3" type="ORF">BOP93_15180</name>
</gene>
<feature type="region of interest" description="Disordered" evidence="1">
    <location>
        <begin position="272"/>
        <end position="298"/>
    </location>
</feature>
<dbReference type="SUPFAM" id="SSF49785">
    <property type="entry name" value="Galactose-binding domain-like"/>
    <property type="match status" value="1"/>
</dbReference>
<dbReference type="Gene3D" id="2.60.120.260">
    <property type="entry name" value="Galactose-binding domain-like"/>
    <property type="match status" value="1"/>
</dbReference>
<dbReference type="Pfam" id="PF12571">
    <property type="entry name" value="Phage_tail_fib"/>
    <property type="match status" value="1"/>
</dbReference>
<evidence type="ECO:0000256" key="1">
    <source>
        <dbReference type="SAM" id="MobiDB-lite"/>
    </source>
</evidence>
<proteinExistence type="predicted"/>
<sequence>MIDANSKFFALLTAVGEAKQVKSDAGLLTWKLTHMAVGDANGTDPIPDRSQKTLINERRRAPLNSLEPHPTNPGILVAEQIIPADEGGFWIRELGLFDSDGDLVAVANCAPSYKSLLAQGSGKTQVIRMNFVVSSSTNVVLLIDPAVVNATRKYVDDSVATAVNRLDFKHSALVATTAPVVLAGVQAIDGFAVPAGSRVLVKDQVQAKDNGLYLVSADSWVRTVDADTSDKVTPGLLVTVERGTANADTVWQLITDGPIVLGTTPLAFQWTAGQNVPTPPVDDRSKRSANTESVRAQIESPKQAFPVHVFRRNRLINGAFQVWQRGKSGVIGKANGDPESAFGPDRWMIYSPKNAVCNWSQLPVERDANINEAKFGLRLSRQGEGQGWNLSQRIENVETLAGGKVTVSFYMKSSVPHTCAVILRQNFGVNSTEPNVDVGTSVELTTVYKKYVVTLDLGAVVNKNKGVANDFLELIFASWGTGAHYTDITNVQIEAGSVATPYDYRTYQEEHRACLRYFEKSFLQDHPLQSNNGPSTCIASFTQAAATQSSQSALRMDFREIKRVVPTLRLFSPGEQTSEIWAQSIGKPCTQTNIQSLWATGFALSCVPPSGSGPGFTLQIEWTADAEL</sequence>
<accession>A0A2L0RYQ0</accession>
<dbReference type="EMBL" id="CP018049">
    <property type="protein sequence ID" value="AUZ46884.1"/>
    <property type="molecule type" value="Genomic_DNA"/>
</dbReference>
<dbReference type="RefSeq" id="WP_104503365.1">
    <property type="nucleotide sequence ID" value="NZ_CP018049.1"/>
</dbReference>
<dbReference type="AlphaFoldDB" id="A0A2L0RYQ0"/>
<protein>
    <recommendedName>
        <fullName evidence="2">Phage tail fibre protein N-terminal domain-containing protein</fullName>
    </recommendedName>
</protein>
<dbReference type="InterPro" id="IPR051934">
    <property type="entry name" value="Phage_Tail_Fiber_Structural"/>
</dbReference>
<dbReference type="PANTHER" id="PTHR35191">
    <property type="entry name" value="PROPHAGE SIDE TAIL FIBER PROTEIN HOMOLOG STFQ-RELATED"/>
    <property type="match status" value="1"/>
</dbReference>
<dbReference type="InterPro" id="IPR008979">
    <property type="entry name" value="Galactose-bd-like_sf"/>
</dbReference>
<dbReference type="InterPro" id="IPR022225">
    <property type="entry name" value="Phage_tail_fibre_N"/>
</dbReference>